<gene>
    <name evidence="2" type="ordered locus">Hneap_1903</name>
</gene>
<dbReference type="HOGENOM" id="CLU_077635_0_0_6"/>
<proteinExistence type="predicted"/>
<dbReference type="EMBL" id="CP001801">
    <property type="protein sequence ID" value="ACX96725.1"/>
    <property type="molecule type" value="Genomic_DNA"/>
</dbReference>
<reference evidence="2 3" key="1">
    <citation type="submission" date="2009-10" db="EMBL/GenBank/DDBJ databases">
        <title>Complete sequence of Halothiobacillus neapolitanus c2.</title>
        <authorList>
            <consortium name="US DOE Joint Genome Institute"/>
            <person name="Lucas S."/>
            <person name="Copeland A."/>
            <person name="Lapidus A."/>
            <person name="Glavina del Rio T."/>
            <person name="Tice H."/>
            <person name="Bruce D."/>
            <person name="Goodwin L."/>
            <person name="Pitluck S."/>
            <person name="Davenport K."/>
            <person name="Brettin T."/>
            <person name="Detter J.C."/>
            <person name="Han C."/>
            <person name="Tapia R."/>
            <person name="Larimer F."/>
            <person name="Land M."/>
            <person name="Hauser L."/>
            <person name="Kyrpides N."/>
            <person name="Mikhailova N."/>
            <person name="Kerfeld C."/>
            <person name="Cannon G."/>
            <person name="Heinhort S."/>
        </authorList>
    </citation>
    <scope>NUCLEOTIDE SEQUENCE [LARGE SCALE GENOMIC DNA]</scope>
    <source>
        <strain evidence="3">ATCC 23641 / c2</strain>
    </source>
</reference>
<dbReference type="AlphaFoldDB" id="D0L202"/>
<evidence type="ECO:0000313" key="3">
    <source>
        <dbReference type="Proteomes" id="UP000009102"/>
    </source>
</evidence>
<sequence>MMKSARILFWVILSGMIMPSVSTAAGLQPFVEGSTISSPLADADKAVQSKLVKGGFDVVGHYSPVKNVIVLSISSPAMLKTASETPRGGYGAALSISLEEHEGKTFVTYMNPPYVAAGYRLASDNESIAKALAGILGAEKTFGAKPRTAKQLADYQYGFGMETFNDPVDLGGYPGFTTAEQKISSRLAAKKEGVGLVYKIKIPGKDQEVFGIDLSGVKDRNANGVALVDSVDSGMPHRYAFLPYEVLLNNKEAEALNLRFRMALFFPDLPMMGGDASFFKLRSSPDAIKKVLQKAMGGALVTNSDNGFGGM</sequence>
<dbReference type="Proteomes" id="UP000009102">
    <property type="component" value="Chromosome"/>
</dbReference>
<dbReference type="OrthoDB" id="9814711at2"/>
<organism evidence="2 3">
    <name type="scientific">Halothiobacillus neapolitanus (strain ATCC 23641 / DSM 15147 / CIP 104769 / NCIMB 8539 / c2)</name>
    <name type="common">Thiobacillus neapolitanus</name>
    <dbReference type="NCBI Taxonomy" id="555778"/>
    <lineage>
        <taxon>Bacteria</taxon>
        <taxon>Pseudomonadati</taxon>
        <taxon>Pseudomonadota</taxon>
        <taxon>Gammaproteobacteria</taxon>
        <taxon>Chromatiales</taxon>
        <taxon>Halothiobacillaceae</taxon>
        <taxon>Halothiobacillus</taxon>
    </lineage>
</organism>
<dbReference type="RefSeq" id="WP_012824758.1">
    <property type="nucleotide sequence ID" value="NC_013422.1"/>
</dbReference>
<evidence type="ECO:0000256" key="1">
    <source>
        <dbReference type="SAM" id="SignalP"/>
    </source>
</evidence>
<protein>
    <submittedName>
        <fullName evidence="2">Uncharacterized protein</fullName>
    </submittedName>
</protein>
<dbReference type="eggNOG" id="COG3439">
    <property type="taxonomic scope" value="Bacteria"/>
</dbReference>
<keyword evidence="1" id="KW-0732">Signal</keyword>
<feature type="chain" id="PRO_5003010154" evidence="1">
    <location>
        <begin position="25"/>
        <end position="311"/>
    </location>
</feature>
<dbReference type="KEGG" id="hna:Hneap_1903"/>
<feature type="signal peptide" evidence="1">
    <location>
        <begin position="1"/>
        <end position="24"/>
    </location>
</feature>
<accession>D0L202</accession>
<dbReference type="STRING" id="555778.Hneap_1903"/>
<keyword evidence="3" id="KW-1185">Reference proteome</keyword>
<name>D0L202_HALNC</name>
<evidence type="ECO:0000313" key="2">
    <source>
        <dbReference type="EMBL" id="ACX96725.1"/>
    </source>
</evidence>